<proteinExistence type="predicted"/>
<dbReference type="EMBL" id="QEKI01000005">
    <property type="protein sequence ID" value="PVY41347.1"/>
    <property type="molecule type" value="Genomic_DNA"/>
</dbReference>
<organism evidence="1 2">
    <name type="scientific">Pontibacter virosus</name>
    <dbReference type="NCBI Taxonomy" id="1765052"/>
    <lineage>
        <taxon>Bacteria</taxon>
        <taxon>Pseudomonadati</taxon>
        <taxon>Bacteroidota</taxon>
        <taxon>Cytophagia</taxon>
        <taxon>Cytophagales</taxon>
        <taxon>Hymenobacteraceae</taxon>
        <taxon>Pontibacter</taxon>
    </lineage>
</organism>
<dbReference type="Pfam" id="PF19420">
    <property type="entry name" value="DDAH_eukar"/>
    <property type="match status" value="1"/>
</dbReference>
<dbReference type="InterPro" id="IPR014541">
    <property type="entry name" value="Amdntrnsf_FN0238"/>
</dbReference>
<name>A0A2U1AYM5_9BACT</name>
<dbReference type="RefSeq" id="WP_116543268.1">
    <property type="nucleotide sequence ID" value="NZ_QEKI01000005.1"/>
</dbReference>
<evidence type="ECO:0000313" key="2">
    <source>
        <dbReference type="Proteomes" id="UP000245466"/>
    </source>
</evidence>
<gene>
    <name evidence="1" type="ORF">C8E01_105276</name>
</gene>
<dbReference type="PIRSF" id="PIRSF028188">
    <property type="entry name" value="Amdntrnsf_FN0238"/>
    <property type="match status" value="1"/>
</dbReference>
<evidence type="ECO:0008006" key="3">
    <source>
        <dbReference type="Google" id="ProtNLM"/>
    </source>
</evidence>
<dbReference type="Gene3D" id="3.75.10.10">
    <property type="entry name" value="L-arginine/glycine Amidinotransferase, Chain A"/>
    <property type="match status" value="1"/>
</dbReference>
<sequence>MKQTTSTILMIEPTGFGYNPEAAATNSFQQELQDFTPGQVQDIALLEFKNAVAELRNLGVEVITLRDPENAGTPDSVFPNNWFSTHSGGQLVTYPMASPSRRNERRKEVIEQIKHACGCGEHVALEFFEEEETPVYLEGTGSMVLDRVNKIAYAAVSPRTSLKALQQFCDRLGYEAVTFKAYGSAGELIYHTNVMMCVGDTYAVVALDTVAEQDREKLQTSLTENGKEIIEISKEQTYQHFAGNMLQVENKQGKRILVMSKAAYESLTQQQLERMQAHNEHILYLPIHMIEKAGGGSIRCMIAELFRKR</sequence>
<dbReference type="AlphaFoldDB" id="A0A2U1AYM5"/>
<keyword evidence="2" id="KW-1185">Reference proteome</keyword>
<reference evidence="1 2" key="1">
    <citation type="submission" date="2018-04" db="EMBL/GenBank/DDBJ databases">
        <title>Genomic Encyclopedia of Type Strains, Phase IV (KMG-IV): sequencing the most valuable type-strain genomes for metagenomic binning, comparative biology and taxonomic classification.</title>
        <authorList>
            <person name="Goeker M."/>
        </authorList>
    </citation>
    <scope>NUCLEOTIDE SEQUENCE [LARGE SCALE GENOMIC DNA]</scope>
    <source>
        <strain evidence="1 2">DSM 100231</strain>
    </source>
</reference>
<dbReference type="PANTHER" id="PTHR43224">
    <property type="entry name" value="AMIDINOTRANSFERASE"/>
    <property type="match status" value="1"/>
</dbReference>
<dbReference type="NCBIfam" id="NF046062">
    <property type="entry name" value="citrull_CtlX"/>
    <property type="match status" value="1"/>
</dbReference>
<dbReference type="SUPFAM" id="SSF55909">
    <property type="entry name" value="Pentein"/>
    <property type="match status" value="1"/>
</dbReference>
<dbReference type="OrthoDB" id="9788268at2"/>
<accession>A0A2U1AYM5</accession>
<dbReference type="Proteomes" id="UP000245466">
    <property type="component" value="Unassembled WGS sequence"/>
</dbReference>
<comment type="caution">
    <text evidence="1">The sequence shown here is derived from an EMBL/GenBank/DDBJ whole genome shotgun (WGS) entry which is preliminary data.</text>
</comment>
<evidence type="ECO:0000313" key="1">
    <source>
        <dbReference type="EMBL" id="PVY41347.1"/>
    </source>
</evidence>
<protein>
    <recommendedName>
        <fullName evidence="3">Amidinotransferase</fullName>
    </recommendedName>
</protein>
<dbReference type="PANTHER" id="PTHR43224:SF1">
    <property type="entry name" value="AMIDINOTRANSFERASE"/>
    <property type="match status" value="1"/>
</dbReference>